<organism evidence="3 4">
    <name type="scientific">Candidatus Scatomorpha intestinigallinarum</name>
    <dbReference type="NCBI Taxonomy" id="2840923"/>
    <lineage>
        <taxon>Bacteria</taxon>
        <taxon>Bacillati</taxon>
        <taxon>Bacillota</taxon>
        <taxon>Clostridia</taxon>
        <taxon>Eubacteriales</taxon>
        <taxon>Candidatus Scatomorpha</taxon>
    </lineage>
</organism>
<feature type="compositionally biased region" description="Basic and acidic residues" evidence="1">
    <location>
        <begin position="33"/>
        <end position="48"/>
    </location>
</feature>
<dbReference type="InterPro" id="IPR058193">
    <property type="entry name" value="VanY/YodJ_core_dom"/>
</dbReference>
<reference evidence="3" key="2">
    <citation type="journal article" date="2021" name="PeerJ">
        <title>Extensive microbial diversity within the chicken gut microbiome revealed by metagenomics and culture.</title>
        <authorList>
            <person name="Gilroy R."/>
            <person name="Ravi A."/>
            <person name="Getino M."/>
            <person name="Pursley I."/>
            <person name="Horton D.L."/>
            <person name="Alikhan N.F."/>
            <person name="Baker D."/>
            <person name="Gharbi K."/>
            <person name="Hall N."/>
            <person name="Watson M."/>
            <person name="Adriaenssens E.M."/>
            <person name="Foster-Nyarko E."/>
            <person name="Jarju S."/>
            <person name="Secka A."/>
            <person name="Antonio M."/>
            <person name="Oren A."/>
            <person name="Chaudhuri R.R."/>
            <person name="La Ragione R."/>
            <person name="Hildebrand F."/>
            <person name="Pallen M.J."/>
        </authorList>
    </citation>
    <scope>NUCLEOTIDE SEQUENCE</scope>
    <source>
        <strain evidence="3">ChiGjej3B3-7149</strain>
    </source>
</reference>
<sequence>MKNMRKLSGALLALLLVLLLGIGAMEAGSSGESGDKPRQTEGGTEPRIEQPSPAGADDWRLTLVNTENPLSRDYEPDTAEADNGYLFDLRAVESLRALLQAGREAGLDLVVTSGWRSWAYQEQLFEDKVGRVMAETGLGRAEAEELAAAEVARPGTSEHQLGLAVDIISSAHPELDESWAQTEEAEWLKENCADYGFILRYPPDKSGITGIVWEPWHFRYVGEEAAQYIMENGLCLEEYLEEQQ</sequence>
<dbReference type="Gene3D" id="3.30.1380.10">
    <property type="match status" value="1"/>
</dbReference>
<evidence type="ECO:0000259" key="2">
    <source>
        <dbReference type="Pfam" id="PF02557"/>
    </source>
</evidence>
<dbReference type="InterPro" id="IPR052179">
    <property type="entry name" value="DD-CPase-like"/>
</dbReference>
<dbReference type="Proteomes" id="UP000824238">
    <property type="component" value="Unassembled WGS sequence"/>
</dbReference>
<dbReference type="InterPro" id="IPR009045">
    <property type="entry name" value="Zn_M74/Hedgehog-like"/>
</dbReference>
<dbReference type="CDD" id="cd14852">
    <property type="entry name" value="LD-carboxypeptidase"/>
    <property type="match status" value="1"/>
</dbReference>
<feature type="region of interest" description="Disordered" evidence="1">
    <location>
        <begin position="28"/>
        <end position="57"/>
    </location>
</feature>
<dbReference type="Pfam" id="PF02557">
    <property type="entry name" value="VanY"/>
    <property type="match status" value="1"/>
</dbReference>
<dbReference type="GO" id="GO:0008233">
    <property type="term" value="F:peptidase activity"/>
    <property type="evidence" value="ECO:0007669"/>
    <property type="project" value="InterPro"/>
</dbReference>
<comment type="caution">
    <text evidence="3">The sequence shown here is derived from an EMBL/GenBank/DDBJ whole genome shotgun (WGS) entry which is preliminary data.</text>
</comment>
<feature type="domain" description="D-alanyl-D-alanine carboxypeptidase-like core" evidence="2">
    <location>
        <begin position="90"/>
        <end position="222"/>
    </location>
</feature>
<evidence type="ECO:0000313" key="4">
    <source>
        <dbReference type="Proteomes" id="UP000824238"/>
    </source>
</evidence>
<dbReference type="SUPFAM" id="SSF55166">
    <property type="entry name" value="Hedgehog/DD-peptidase"/>
    <property type="match status" value="1"/>
</dbReference>
<evidence type="ECO:0000313" key="3">
    <source>
        <dbReference type="EMBL" id="HIR55895.1"/>
    </source>
</evidence>
<accession>A0A9D1DN25</accession>
<gene>
    <name evidence="3" type="ORF">IAD36_09910</name>
</gene>
<dbReference type="AlphaFoldDB" id="A0A9D1DN25"/>
<proteinExistence type="predicted"/>
<protein>
    <submittedName>
        <fullName evidence="3">M15 family metallopeptidase</fullName>
    </submittedName>
</protein>
<dbReference type="EMBL" id="DVHH01000239">
    <property type="protein sequence ID" value="HIR55895.1"/>
    <property type="molecule type" value="Genomic_DNA"/>
</dbReference>
<dbReference type="PANTHER" id="PTHR34385:SF1">
    <property type="entry name" value="PEPTIDOGLYCAN L-ALANYL-D-GLUTAMATE ENDOPEPTIDASE CWLK"/>
    <property type="match status" value="1"/>
</dbReference>
<dbReference type="GO" id="GO:0006508">
    <property type="term" value="P:proteolysis"/>
    <property type="evidence" value="ECO:0007669"/>
    <property type="project" value="InterPro"/>
</dbReference>
<dbReference type="PANTHER" id="PTHR34385">
    <property type="entry name" value="D-ALANYL-D-ALANINE CARBOXYPEPTIDASE"/>
    <property type="match status" value="1"/>
</dbReference>
<reference evidence="3" key="1">
    <citation type="submission" date="2020-10" db="EMBL/GenBank/DDBJ databases">
        <authorList>
            <person name="Gilroy R."/>
        </authorList>
    </citation>
    <scope>NUCLEOTIDE SEQUENCE</scope>
    <source>
        <strain evidence="3">ChiGjej3B3-7149</strain>
    </source>
</reference>
<name>A0A9D1DN25_9FIRM</name>
<evidence type="ECO:0000256" key="1">
    <source>
        <dbReference type="SAM" id="MobiDB-lite"/>
    </source>
</evidence>
<dbReference type="InterPro" id="IPR003709">
    <property type="entry name" value="VanY-like_core_dom"/>
</dbReference>